<dbReference type="AlphaFoldDB" id="A0A165LJ05"/>
<reference evidence="2 3" key="1">
    <citation type="journal article" date="2016" name="Mol. Biol. Evol.">
        <title>Comparative Genomics of Early-Diverging Mushroom-Forming Fungi Provides Insights into the Origins of Lignocellulose Decay Capabilities.</title>
        <authorList>
            <person name="Nagy L.G."/>
            <person name="Riley R."/>
            <person name="Tritt A."/>
            <person name="Adam C."/>
            <person name="Daum C."/>
            <person name="Floudas D."/>
            <person name="Sun H."/>
            <person name="Yadav J.S."/>
            <person name="Pangilinan J."/>
            <person name="Larsson K.H."/>
            <person name="Matsuura K."/>
            <person name="Barry K."/>
            <person name="Labutti K."/>
            <person name="Kuo R."/>
            <person name="Ohm R.A."/>
            <person name="Bhattacharya S.S."/>
            <person name="Shirouzu T."/>
            <person name="Yoshinaga Y."/>
            <person name="Martin F.M."/>
            <person name="Grigoriev I.V."/>
            <person name="Hibbett D.S."/>
        </authorList>
    </citation>
    <scope>NUCLEOTIDE SEQUENCE [LARGE SCALE GENOMIC DNA]</scope>
    <source>
        <strain evidence="2 3">L-15889</strain>
    </source>
</reference>
<gene>
    <name evidence="2" type="ORF">DAEQUDRAFT_606743</name>
</gene>
<accession>A0A165LJ05</accession>
<sequence>MLSATPELEGHAESSSIEEDRASPQDAGSMDDSVDAGTISALVPVIFCKESGTRCPFDGDGDGDGDGELSSSQRLENTGGRPKSIPTGNVTPFSSLFGARSHTHIGVGGTDEGGSLLGHFPRVAEKYLPRTGELPVLVDELTTSTGVGSALAHMLVCKPRAWLISGRSSASRKEKGFDSEEFTLSDGLTTAIDGTLCDWTEVSGEAPG</sequence>
<organism evidence="2 3">
    <name type="scientific">Daedalea quercina L-15889</name>
    <dbReference type="NCBI Taxonomy" id="1314783"/>
    <lineage>
        <taxon>Eukaryota</taxon>
        <taxon>Fungi</taxon>
        <taxon>Dikarya</taxon>
        <taxon>Basidiomycota</taxon>
        <taxon>Agaricomycotina</taxon>
        <taxon>Agaricomycetes</taxon>
        <taxon>Polyporales</taxon>
        <taxon>Fomitopsis</taxon>
    </lineage>
</organism>
<feature type="region of interest" description="Disordered" evidence="1">
    <location>
        <begin position="57"/>
        <end position="92"/>
    </location>
</feature>
<feature type="region of interest" description="Disordered" evidence="1">
    <location>
        <begin position="1"/>
        <end position="34"/>
    </location>
</feature>
<proteinExistence type="predicted"/>
<name>A0A165LJ05_9APHY</name>
<dbReference type="EMBL" id="KV429127">
    <property type="protein sequence ID" value="KZT64478.1"/>
    <property type="molecule type" value="Genomic_DNA"/>
</dbReference>
<evidence type="ECO:0000313" key="3">
    <source>
        <dbReference type="Proteomes" id="UP000076727"/>
    </source>
</evidence>
<feature type="compositionally biased region" description="Basic and acidic residues" evidence="1">
    <location>
        <begin position="8"/>
        <end position="23"/>
    </location>
</feature>
<dbReference type="Proteomes" id="UP000076727">
    <property type="component" value="Unassembled WGS sequence"/>
</dbReference>
<evidence type="ECO:0000313" key="2">
    <source>
        <dbReference type="EMBL" id="KZT64478.1"/>
    </source>
</evidence>
<evidence type="ECO:0000256" key="1">
    <source>
        <dbReference type="SAM" id="MobiDB-lite"/>
    </source>
</evidence>
<protein>
    <submittedName>
        <fullName evidence="2">Uncharacterized protein</fullName>
    </submittedName>
</protein>
<keyword evidence="3" id="KW-1185">Reference proteome</keyword>